<dbReference type="AlphaFoldDB" id="A0A9Q9B7I5"/>
<evidence type="ECO:0000313" key="2">
    <source>
        <dbReference type="Proteomes" id="UP001056384"/>
    </source>
</evidence>
<organism evidence="1 2">
    <name type="scientific">Septoria linicola</name>
    <dbReference type="NCBI Taxonomy" id="215465"/>
    <lineage>
        <taxon>Eukaryota</taxon>
        <taxon>Fungi</taxon>
        <taxon>Dikarya</taxon>
        <taxon>Ascomycota</taxon>
        <taxon>Pezizomycotina</taxon>
        <taxon>Dothideomycetes</taxon>
        <taxon>Dothideomycetidae</taxon>
        <taxon>Mycosphaerellales</taxon>
        <taxon>Mycosphaerellaceae</taxon>
        <taxon>Septoria</taxon>
    </lineage>
</organism>
<protein>
    <submittedName>
        <fullName evidence="1">Uncharacterized protein</fullName>
    </submittedName>
</protein>
<proteinExistence type="predicted"/>
<sequence length="112" mass="12246">MPELPMAVAPATCDELFTKYGIVAVFLPSGLPAIEAFSELVDEIILAPHQHRAILDNHRLLLYSESRRTLDEIPDIGHVPFMSVQDNRLLESDDHGSTTDTTCASVDAAGPF</sequence>
<name>A0A9Q9B7I5_9PEZI</name>
<reference evidence="1" key="1">
    <citation type="submission" date="2022-06" db="EMBL/GenBank/DDBJ databases">
        <title>Complete genome sequences of two strains of the flax pathogen Septoria linicola.</title>
        <authorList>
            <person name="Lapalu N."/>
            <person name="Simon A."/>
            <person name="Demenou B."/>
            <person name="Paumier D."/>
            <person name="Guillot M.-P."/>
            <person name="Gout L."/>
            <person name="Valade R."/>
        </authorList>
    </citation>
    <scope>NUCLEOTIDE SEQUENCE</scope>
    <source>
        <strain evidence="1">SE15195</strain>
    </source>
</reference>
<accession>A0A9Q9B7I5</accession>
<keyword evidence="2" id="KW-1185">Reference proteome</keyword>
<dbReference type="Proteomes" id="UP001056384">
    <property type="component" value="Chromosome 15"/>
</dbReference>
<evidence type="ECO:0000313" key="1">
    <source>
        <dbReference type="EMBL" id="USW59710.1"/>
    </source>
</evidence>
<gene>
    <name evidence="1" type="ORF">Slin15195_G130290</name>
</gene>
<dbReference type="EMBL" id="CP099432">
    <property type="protein sequence ID" value="USW59710.1"/>
    <property type="molecule type" value="Genomic_DNA"/>
</dbReference>